<sequence length="108" mass="11620">MATSKEEIKHGTAQARLSEDDMLRTGYFNGTPLEGGKIADSDPVDLFAEARHVADASSQQQQQQQQEKRLPLGDDGPEEEGKKQGGSEGPRVQARQGMGGGGRQLGRQ</sequence>
<organism evidence="1 2">
    <name type="scientific">Avena sativa</name>
    <name type="common">Oat</name>
    <dbReference type="NCBI Taxonomy" id="4498"/>
    <lineage>
        <taxon>Eukaryota</taxon>
        <taxon>Viridiplantae</taxon>
        <taxon>Streptophyta</taxon>
        <taxon>Embryophyta</taxon>
        <taxon>Tracheophyta</taxon>
        <taxon>Spermatophyta</taxon>
        <taxon>Magnoliopsida</taxon>
        <taxon>Liliopsida</taxon>
        <taxon>Poales</taxon>
        <taxon>Poaceae</taxon>
        <taxon>BOP clade</taxon>
        <taxon>Pooideae</taxon>
        <taxon>Poodae</taxon>
        <taxon>Poeae</taxon>
        <taxon>Poeae Chloroplast Group 1 (Aveneae type)</taxon>
        <taxon>Aveninae</taxon>
        <taxon>Avena</taxon>
    </lineage>
</organism>
<accession>A0ACD6AAA3</accession>
<dbReference type="Proteomes" id="UP001732700">
    <property type="component" value="Chromosome 7D"/>
</dbReference>
<evidence type="ECO:0000313" key="1">
    <source>
        <dbReference type="EnsemblPlants" id="AVESA.00010b.r2.7DG1364460.1.CDS.1"/>
    </source>
</evidence>
<protein>
    <submittedName>
        <fullName evidence="1">Uncharacterized protein</fullName>
    </submittedName>
</protein>
<reference evidence="1" key="2">
    <citation type="submission" date="2025-09" db="UniProtKB">
        <authorList>
            <consortium name="EnsemblPlants"/>
        </authorList>
    </citation>
    <scope>IDENTIFICATION</scope>
</reference>
<proteinExistence type="predicted"/>
<reference evidence="1" key="1">
    <citation type="submission" date="2021-05" db="EMBL/GenBank/DDBJ databases">
        <authorList>
            <person name="Scholz U."/>
            <person name="Mascher M."/>
            <person name="Fiebig A."/>
        </authorList>
    </citation>
    <scope>NUCLEOTIDE SEQUENCE [LARGE SCALE GENOMIC DNA]</scope>
</reference>
<name>A0ACD6AAA3_AVESA</name>
<keyword evidence="2" id="KW-1185">Reference proteome</keyword>
<dbReference type="EnsemblPlants" id="AVESA.00010b.r2.7DG1364460.1">
    <property type="protein sequence ID" value="AVESA.00010b.r2.7DG1364460.1.CDS.1"/>
    <property type="gene ID" value="AVESA.00010b.r2.7DG1364460"/>
</dbReference>
<evidence type="ECO:0000313" key="2">
    <source>
        <dbReference type="Proteomes" id="UP001732700"/>
    </source>
</evidence>